<evidence type="ECO:0000313" key="3">
    <source>
        <dbReference type="Proteomes" id="UP000009172"/>
    </source>
</evidence>
<feature type="compositionally biased region" description="Basic and acidic residues" evidence="1">
    <location>
        <begin position="21"/>
        <end position="30"/>
    </location>
</feature>
<protein>
    <submittedName>
        <fullName evidence="2">Uncharacterized protein</fullName>
    </submittedName>
</protein>
<organism evidence="2 3">
    <name type="scientific">Trichophyton tonsurans (strain CBS 112818)</name>
    <name type="common">Scalp ringworm fungus</name>
    <dbReference type="NCBI Taxonomy" id="647933"/>
    <lineage>
        <taxon>Eukaryota</taxon>
        <taxon>Fungi</taxon>
        <taxon>Dikarya</taxon>
        <taxon>Ascomycota</taxon>
        <taxon>Pezizomycotina</taxon>
        <taxon>Eurotiomycetes</taxon>
        <taxon>Eurotiomycetidae</taxon>
        <taxon>Onygenales</taxon>
        <taxon>Arthrodermataceae</taxon>
        <taxon>Trichophyton</taxon>
    </lineage>
</organism>
<sequence>MTIPKGGRDEKEATSTSHGRVSHEGERAEPLDGQSSERYLQPGDRWTMDDEMTIILTIRLPEIDCDETNEVRGDGKWPVIDDKPTAKQAAGLPQQPPSAAFAG</sequence>
<dbReference type="EMBL" id="GG698493">
    <property type="protein sequence ID" value="EGD96217.1"/>
    <property type="molecule type" value="Genomic_DNA"/>
</dbReference>
<feature type="region of interest" description="Disordered" evidence="1">
    <location>
        <begin position="68"/>
        <end position="103"/>
    </location>
</feature>
<dbReference type="HOGENOM" id="CLU_2265603_0_0_1"/>
<dbReference type="Proteomes" id="UP000009172">
    <property type="component" value="Unassembled WGS sequence"/>
</dbReference>
<name>F2RY61_TRIT1</name>
<feature type="compositionally biased region" description="Basic and acidic residues" evidence="1">
    <location>
        <begin position="69"/>
        <end position="85"/>
    </location>
</feature>
<evidence type="ECO:0000313" key="2">
    <source>
        <dbReference type="EMBL" id="EGD96217.1"/>
    </source>
</evidence>
<dbReference type="AlphaFoldDB" id="F2RY61"/>
<gene>
    <name evidence="2" type="ORF">TESG_03670</name>
</gene>
<keyword evidence="3" id="KW-1185">Reference proteome</keyword>
<proteinExistence type="predicted"/>
<accession>F2RY61</accession>
<reference evidence="3" key="1">
    <citation type="journal article" date="2012" name="MBio">
        <title>Comparative genome analysis of Trichophyton rubrum and related dermatophytes reveals candidate genes involved in infection.</title>
        <authorList>
            <person name="Martinez D.A."/>
            <person name="Oliver B.G."/>
            <person name="Graeser Y."/>
            <person name="Goldberg J.M."/>
            <person name="Li W."/>
            <person name="Martinez-Rossi N.M."/>
            <person name="Monod M."/>
            <person name="Shelest E."/>
            <person name="Barton R.C."/>
            <person name="Birch E."/>
            <person name="Brakhage A.A."/>
            <person name="Chen Z."/>
            <person name="Gurr S.J."/>
            <person name="Heiman D."/>
            <person name="Heitman J."/>
            <person name="Kosti I."/>
            <person name="Rossi A."/>
            <person name="Saif S."/>
            <person name="Samalova M."/>
            <person name="Saunders C.W."/>
            <person name="Shea T."/>
            <person name="Summerbell R.C."/>
            <person name="Xu J."/>
            <person name="Young S."/>
            <person name="Zeng Q."/>
            <person name="Birren B.W."/>
            <person name="Cuomo C.A."/>
            <person name="White T.C."/>
        </authorList>
    </citation>
    <scope>NUCLEOTIDE SEQUENCE [LARGE SCALE GENOMIC DNA]</scope>
    <source>
        <strain evidence="3">CBS 112818</strain>
    </source>
</reference>
<evidence type="ECO:0000256" key="1">
    <source>
        <dbReference type="SAM" id="MobiDB-lite"/>
    </source>
</evidence>
<feature type="region of interest" description="Disordered" evidence="1">
    <location>
        <begin position="1"/>
        <end position="43"/>
    </location>
</feature>
<feature type="compositionally biased region" description="Basic and acidic residues" evidence="1">
    <location>
        <begin position="1"/>
        <end position="13"/>
    </location>
</feature>